<evidence type="ECO:0000313" key="3">
    <source>
        <dbReference type="Proteomes" id="UP000380867"/>
    </source>
</evidence>
<dbReference type="RefSeq" id="WP_149690503.1">
    <property type="nucleotide sequence ID" value="NZ_SDPQ02000003.1"/>
</dbReference>
<comment type="caution">
    <text evidence="2">The sequence shown here is derived from an EMBL/GenBank/DDBJ whole genome shotgun (WGS) entry which is preliminary data.</text>
</comment>
<dbReference type="EMBL" id="SDPQ02000003">
    <property type="protein sequence ID" value="KAA1395854.1"/>
    <property type="molecule type" value="Genomic_DNA"/>
</dbReference>
<sequence length="122" mass="13317">MTDRELTTIHGTPALVLSADGAPLDTIEAATEMIGDAAWGEAELVVIPVVRLTDDFFELRTGFAGEVAQKYVNYRLRLAIVGDISARVAESVSLSAWVAESNRGSQLWFEPSLDALEQRLRP</sequence>
<proteinExistence type="predicted"/>
<name>A0A5M4FBT5_9ACTN</name>
<feature type="domain" description="DUF4180" evidence="1">
    <location>
        <begin position="11"/>
        <end position="120"/>
    </location>
</feature>
<dbReference type="Proteomes" id="UP000380867">
    <property type="component" value="Unassembled WGS sequence"/>
</dbReference>
<gene>
    <name evidence="2" type="ORF">ESP70_017110</name>
</gene>
<keyword evidence="3" id="KW-1185">Reference proteome</keyword>
<reference evidence="2" key="1">
    <citation type="submission" date="2019-09" db="EMBL/GenBank/DDBJ databases">
        <authorList>
            <person name="Li J."/>
        </authorList>
    </citation>
    <scope>NUCLEOTIDE SEQUENCE [LARGE SCALE GENOMIC DNA]</scope>
    <source>
        <strain evidence="2">JCM 14732</strain>
    </source>
</reference>
<dbReference type="Pfam" id="PF13788">
    <property type="entry name" value="DUF4180"/>
    <property type="match status" value="1"/>
</dbReference>
<dbReference type="AlphaFoldDB" id="A0A5M4FBT5"/>
<accession>A0A5M4FBT5</accession>
<dbReference type="OrthoDB" id="8595425at2"/>
<evidence type="ECO:0000259" key="1">
    <source>
        <dbReference type="Pfam" id="PF13788"/>
    </source>
</evidence>
<protein>
    <submittedName>
        <fullName evidence="2">DUF4180 domain-containing protein</fullName>
    </submittedName>
</protein>
<organism evidence="2 3">
    <name type="scientific">Aeromicrobium ginsengisoli</name>
    <dbReference type="NCBI Taxonomy" id="363867"/>
    <lineage>
        <taxon>Bacteria</taxon>
        <taxon>Bacillati</taxon>
        <taxon>Actinomycetota</taxon>
        <taxon>Actinomycetes</taxon>
        <taxon>Propionibacteriales</taxon>
        <taxon>Nocardioidaceae</taxon>
        <taxon>Aeromicrobium</taxon>
    </lineage>
</organism>
<dbReference type="InterPro" id="IPR025438">
    <property type="entry name" value="DUF4180"/>
</dbReference>
<evidence type="ECO:0000313" key="2">
    <source>
        <dbReference type="EMBL" id="KAA1395854.1"/>
    </source>
</evidence>